<protein>
    <submittedName>
        <fullName evidence="1">Uncharacterized protein</fullName>
    </submittedName>
</protein>
<name>A0A225DPZ3_9BACT</name>
<dbReference type="Proteomes" id="UP000214646">
    <property type="component" value="Unassembled WGS sequence"/>
</dbReference>
<accession>A0A225DPZ3</accession>
<evidence type="ECO:0000313" key="2">
    <source>
        <dbReference type="Proteomes" id="UP000214646"/>
    </source>
</evidence>
<comment type="caution">
    <text evidence="1">The sequence shown here is derived from an EMBL/GenBank/DDBJ whole genome shotgun (WGS) entry which is preliminary data.</text>
</comment>
<organism evidence="1 2">
    <name type="scientific">Fimbriiglobus ruber</name>
    <dbReference type="NCBI Taxonomy" id="1908690"/>
    <lineage>
        <taxon>Bacteria</taxon>
        <taxon>Pseudomonadati</taxon>
        <taxon>Planctomycetota</taxon>
        <taxon>Planctomycetia</taxon>
        <taxon>Gemmatales</taxon>
        <taxon>Gemmataceae</taxon>
        <taxon>Fimbriiglobus</taxon>
    </lineage>
</organism>
<dbReference type="EMBL" id="NIDE01000014">
    <property type="protein sequence ID" value="OWK38455.1"/>
    <property type="molecule type" value="Genomic_DNA"/>
</dbReference>
<dbReference type="AlphaFoldDB" id="A0A225DPZ3"/>
<evidence type="ECO:0000313" key="1">
    <source>
        <dbReference type="EMBL" id="OWK38455.1"/>
    </source>
</evidence>
<proteinExistence type="predicted"/>
<reference evidence="2" key="1">
    <citation type="submission" date="2017-06" db="EMBL/GenBank/DDBJ databases">
        <title>Genome analysis of Fimbriiglobus ruber SP5, the first member of the order Planctomycetales with confirmed chitinolytic capability.</title>
        <authorList>
            <person name="Ravin N.V."/>
            <person name="Rakitin A.L."/>
            <person name="Ivanova A.A."/>
            <person name="Beletsky A.V."/>
            <person name="Kulichevskaya I.S."/>
            <person name="Mardanov A.V."/>
            <person name="Dedysh S.N."/>
        </authorList>
    </citation>
    <scope>NUCLEOTIDE SEQUENCE [LARGE SCALE GENOMIC DNA]</scope>
    <source>
        <strain evidence="2">SP5</strain>
    </source>
</reference>
<gene>
    <name evidence="1" type="ORF">FRUB_07575</name>
</gene>
<sequence>MDLVCAARAERYNGRLSVQRAGRLDVSRRGKPVPGNWDSVRRAPGARFI</sequence>
<keyword evidence="2" id="KW-1185">Reference proteome</keyword>